<feature type="region of interest" description="Disordered" evidence="1">
    <location>
        <begin position="142"/>
        <end position="223"/>
    </location>
</feature>
<keyword evidence="3" id="KW-1185">Reference proteome</keyword>
<protein>
    <submittedName>
        <fullName evidence="2">Uncharacterized protein</fullName>
    </submittedName>
</protein>
<accession>A0A0C3BFD5</accession>
<evidence type="ECO:0000256" key="1">
    <source>
        <dbReference type="SAM" id="MobiDB-lite"/>
    </source>
</evidence>
<feature type="region of interest" description="Disordered" evidence="1">
    <location>
        <begin position="784"/>
        <end position="891"/>
    </location>
</feature>
<feature type="compositionally biased region" description="Low complexity" evidence="1">
    <location>
        <begin position="946"/>
        <end position="967"/>
    </location>
</feature>
<feature type="compositionally biased region" description="Polar residues" evidence="1">
    <location>
        <begin position="520"/>
        <end position="532"/>
    </location>
</feature>
<gene>
    <name evidence="2" type="ORF">M408DRAFT_294239</name>
</gene>
<reference evidence="2 3" key="1">
    <citation type="submission" date="2014-04" db="EMBL/GenBank/DDBJ databases">
        <authorList>
            <consortium name="DOE Joint Genome Institute"/>
            <person name="Kuo A."/>
            <person name="Zuccaro A."/>
            <person name="Kohler A."/>
            <person name="Nagy L.G."/>
            <person name="Floudas D."/>
            <person name="Copeland A."/>
            <person name="Barry K.W."/>
            <person name="Cichocki N."/>
            <person name="Veneault-Fourrey C."/>
            <person name="LaButti K."/>
            <person name="Lindquist E.A."/>
            <person name="Lipzen A."/>
            <person name="Lundell T."/>
            <person name="Morin E."/>
            <person name="Murat C."/>
            <person name="Sun H."/>
            <person name="Tunlid A."/>
            <person name="Henrissat B."/>
            <person name="Grigoriev I.V."/>
            <person name="Hibbett D.S."/>
            <person name="Martin F."/>
            <person name="Nordberg H.P."/>
            <person name="Cantor M.N."/>
            <person name="Hua S.X."/>
        </authorList>
    </citation>
    <scope>NUCLEOTIDE SEQUENCE [LARGE SCALE GENOMIC DNA]</scope>
    <source>
        <strain evidence="2 3">MAFF 305830</strain>
    </source>
</reference>
<feature type="region of interest" description="Disordered" evidence="1">
    <location>
        <begin position="630"/>
        <end position="649"/>
    </location>
</feature>
<feature type="compositionally biased region" description="Basic and acidic residues" evidence="1">
    <location>
        <begin position="454"/>
        <end position="463"/>
    </location>
</feature>
<feature type="compositionally biased region" description="Low complexity" evidence="1">
    <location>
        <begin position="803"/>
        <end position="820"/>
    </location>
</feature>
<feature type="region of interest" description="Disordered" evidence="1">
    <location>
        <begin position="435"/>
        <end position="469"/>
    </location>
</feature>
<feature type="region of interest" description="Disordered" evidence="1">
    <location>
        <begin position="40"/>
        <end position="73"/>
    </location>
</feature>
<evidence type="ECO:0000313" key="3">
    <source>
        <dbReference type="Proteomes" id="UP000054097"/>
    </source>
</evidence>
<feature type="region of interest" description="Disordered" evidence="1">
    <location>
        <begin position="926"/>
        <end position="1093"/>
    </location>
</feature>
<dbReference type="AlphaFoldDB" id="A0A0C3BFD5"/>
<organism evidence="2 3">
    <name type="scientific">Serendipita vermifera MAFF 305830</name>
    <dbReference type="NCBI Taxonomy" id="933852"/>
    <lineage>
        <taxon>Eukaryota</taxon>
        <taxon>Fungi</taxon>
        <taxon>Dikarya</taxon>
        <taxon>Basidiomycota</taxon>
        <taxon>Agaricomycotina</taxon>
        <taxon>Agaricomycetes</taxon>
        <taxon>Sebacinales</taxon>
        <taxon>Serendipitaceae</taxon>
        <taxon>Serendipita</taxon>
    </lineage>
</organism>
<feature type="region of interest" description="Disordered" evidence="1">
    <location>
        <begin position="506"/>
        <end position="532"/>
    </location>
</feature>
<reference evidence="3" key="2">
    <citation type="submission" date="2015-01" db="EMBL/GenBank/DDBJ databases">
        <title>Evolutionary Origins and Diversification of the Mycorrhizal Mutualists.</title>
        <authorList>
            <consortium name="DOE Joint Genome Institute"/>
            <consortium name="Mycorrhizal Genomics Consortium"/>
            <person name="Kohler A."/>
            <person name="Kuo A."/>
            <person name="Nagy L.G."/>
            <person name="Floudas D."/>
            <person name="Copeland A."/>
            <person name="Barry K.W."/>
            <person name="Cichocki N."/>
            <person name="Veneault-Fourrey C."/>
            <person name="LaButti K."/>
            <person name="Lindquist E.A."/>
            <person name="Lipzen A."/>
            <person name="Lundell T."/>
            <person name="Morin E."/>
            <person name="Murat C."/>
            <person name="Riley R."/>
            <person name="Ohm R."/>
            <person name="Sun H."/>
            <person name="Tunlid A."/>
            <person name="Henrissat B."/>
            <person name="Grigoriev I.V."/>
            <person name="Hibbett D.S."/>
            <person name="Martin F."/>
        </authorList>
    </citation>
    <scope>NUCLEOTIDE SEQUENCE [LARGE SCALE GENOMIC DNA]</scope>
    <source>
        <strain evidence="3">MAFF 305830</strain>
    </source>
</reference>
<feature type="compositionally biased region" description="Low complexity" evidence="1">
    <location>
        <begin position="388"/>
        <end position="406"/>
    </location>
</feature>
<evidence type="ECO:0000313" key="2">
    <source>
        <dbReference type="EMBL" id="KIM30141.1"/>
    </source>
</evidence>
<dbReference type="EMBL" id="KN824285">
    <property type="protein sequence ID" value="KIM30141.1"/>
    <property type="molecule type" value="Genomic_DNA"/>
</dbReference>
<feature type="region of interest" description="Disordered" evidence="1">
    <location>
        <begin position="742"/>
        <end position="765"/>
    </location>
</feature>
<feature type="compositionally biased region" description="Low complexity" evidence="1">
    <location>
        <begin position="160"/>
        <end position="190"/>
    </location>
</feature>
<dbReference type="STRING" id="933852.A0A0C3BFD5"/>
<feature type="compositionally biased region" description="Polar residues" evidence="1">
    <location>
        <begin position="850"/>
        <end position="870"/>
    </location>
</feature>
<feature type="region of interest" description="Disordered" evidence="1">
    <location>
        <begin position="1182"/>
        <end position="1202"/>
    </location>
</feature>
<feature type="compositionally biased region" description="Polar residues" evidence="1">
    <location>
        <begin position="882"/>
        <end position="891"/>
    </location>
</feature>
<feature type="region of interest" description="Disordered" evidence="1">
    <location>
        <begin position="716"/>
        <end position="735"/>
    </location>
</feature>
<proteinExistence type="predicted"/>
<feature type="region of interest" description="Disordered" evidence="1">
    <location>
        <begin position="361"/>
        <end position="410"/>
    </location>
</feature>
<name>A0A0C3BFD5_SERVB</name>
<dbReference type="OrthoDB" id="3259825at2759"/>
<feature type="compositionally biased region" description="Low complexity" evidence="1">
    <location>
        <begin position="1005"/>
        <end position="1017"/>
    </location>
</feature>
<dbReference type="Proteomes" id="UP000054097">
    <property type="component" value="Unassembled WGS sequence"/>
</dbReference>
<feature type="compositionally biased region" description="Low complexity" evidence="1">
    <location>
        <begin position="361"/>
        <end position="380"/>
    </location>
</feature>
<sequence>MPTMQLPTRATIRKITRRLHVLHPQYLRTAVMVEAEGASSCPNDIITNSSRQRQEGAEPSASGATGLERSYSSGQAYERRFQSPGGDIATHHQPVISGYAHRRRPSSPLAHEHFTAASISTNVNGGSTSLAGAAAALQRSMNSPITPSSSNDSGSDTQVQAPRGAMAMAQAQAQANGRAAHAPGSSTSASDADHSTDIANGQGLSREKSLTRSMTGPSLPDSPMIDDEAFRNFFPVPAQNWALNLERQAAGDTSGTTNGGASVGGIIMPQPTARIAVQPASIPHIPRSQTPNNIARSSTPVAPAVSVPIASAVVNSGPLSPIARVGTPNYLVQRSPSANGFHTDNSQDLTDSIVRRAASPRPIAARAGTLSHTPSTSSTSAYNPMLHSSLGSSSRASTGSVGSSYHSSDEGEANARFREAANWLFDPESKGSNFVSTRAKVRKGQATGDSEDSSNERESKDDASDSIGDQEDVLQLLTGLTKRDLSSIQQKLVSASVAREAEDAIRLSQRRRRPSVQSREFVNSTPKPQVTTQTEPVIQPVVITRIQSPAPEVRAEPETVAPQEPVQEVPLIVTRPLSPVGEPPTVYTITEEFEVPSAATTPPRGELEVPATPPVEQSPRARALAEALFGDKPEPAASPPEMNRSAEELHDEVERKVIAATVALKNPMLTVEGGSPLKRKGTKKIDLQKISGPQLVSASMSVDAIPLASPSVTSLGPVNSPHETVKSSSGLGSKLRRLHNSLRTKNTNSVHERDHSGGSGNVVQESTSAGLTQVVNYYPQGLQAPQVRSVPPHGGDSLNAGKSSTSSTAPTTPPATASPAGLKGFITRLRQPKGGSIRRAEGSPRPAVSMQPSAFMSSPHLNENEPTAPQSIPVLNRAPPSESLSIPSVNTQTPDEALRQLFNAANNLGLDPAALNELLANRAASQASQASKAPVWTPSTDSRPGTSSQRYDDSSSSSWTTAQNSAAPSRQQSTRVKVEPTVRLRPAREGGNPQSAVVRRTIIYPSSAPNSSASPLPGQGRNAGVQRKMSTASNGKRRPMSFQSGLSAKSVHERTPTPPPPRGAAAKRMSHDGHPPMPGSILSSSGRPGTSAGIINDGLNGNSSIDLQEGSPDGPILEDGRALQVIELENGEVIWSVLDSLRSPGDDMDDDSTYFSNRGSFASHYSGANDSVQVSIKGLGRSASRAGANNGAPKGSSDVNRPETKVFYSDAKEIAHIIGQITNATDYGQFNINPSTPSTRSSNDLPVEEQLERLMSKLTETR</sequence>
<feature type="compositionally biased region" description="Polar residues" evidence="1">
    <location>
        <begin position="142"/>
        <end position="159"/>
    </location>
</feature>
<feature type="region of interest" description="Disordered" evidence="1">
    <location>
        <begin position="596"/>
        <end position="618"/>
    </location>
</feature>
<feature type="compositionally biased region" description="Basic and acidic residues" evidence="1">
    <location>
        <begin position="976"/>
        <end position="988"/>
    </location>
</feature>
<feature type="compositionally biased region" description="Polar residues" evidence="1">
    <location>
        <begin position="40"/>
        <end position="51"/>
    </location>
</feature>
<dbReference type="HOGENOM" id="CLU_264748_0_0_1"/>